<proteinExistence type="predicted"/>
<dbReference type="GeneID" id="106172339"/>
<name>A0A1S3JDF2_LINAN</name>
<dbReference type="KEGG" id="lak:106172339"/>
<organism evidence="2 5">
    <name type="scientific">Lingula anatina</name>
    <name type="common">Brachiopod</name>
    <name type="synonym">Lingula unguis</name>
    <dbReference type="NCBI Taxonomy" id="7574"/>
    <lineage>
        <taxon>Eukaryota</taxon>
        <taxon>Metazoa</taxon>
        <taxon>Spiralia</taxon>
        <taxon>Lophotrochozoa</taxon>
        <taxon>Brachiopoda</taxon>
        <taxon>Linguliformea</taxon>
        <taxon>Lingulata</taxon>
        <taxon>Lingulida</taxon>
        <taxon>Linguloidea</taxon>
        <taxon>Lingulidae</taxon>
        <taxon>Lingula</taxon>
    </lineage>
</organism>
<feature type="compositionally biased region" description="Polar residues" evidence="1">
    <location>
        <begin position="14"/>
        <end position="25"/>
    </location>
</feature>
<feature type="region of interest" description="Disordered" evidence="1">
    <location>
        <begin position="144"/>
        <end position="198"/>
    </location>
</feature>
<accession>A0A1S3JDF2</accession>
<sequence length="502" mass="55958">MNSRSVAGIMTGRHSVTSDSTAPENDNSDSELIGIPGMLDEQENRQIRKKPHSKELVREGVWLTDYTVPRFNTNLLSNSLSARLRRAVPGELINNAVVMHKIKRENMRDMVRLSALTKQLESEMHRQNYMLQTEGHEILKRQQRLRKNSVDSRLKKEKLSSQGRSKSIDTIRLPSVCTTPGTASKPPTSVSRNTQSAPSIDPAIEQNEITNEQLKVRFQTPATDSVTSTASSDELEEMNVEKAIEAIRISQKEAYLERMNSEFNFAKPVQRDPRQFIHTPQYGVRYRGVDQIHGQKGILKRPVYVTKSAPATMESQFTRTSVSQNTNRGDGTIGAFKIDAGRYLKLARPSFKFNWLPGNQPKKVQGVHLDWQVTSTPNLNRESSFDFADRKAKKSTIPGELSKELRPVTAGLNTFGTSENKIKAKILKPGDITGTVSKVLPRELDNKLPIVMANKLNNMIEQEKQDVADEAKPSSRALGAISELSVISEGAVSFCASDGSTT</sequence>
<evidence type="ECO:0000313" key="2">
    <source>
        <dbReference type="Proteomes" id="UP000085678"/>
    </source>
</evidence>
<gene>
    <name evidence="3 4 5" type="primary">LOC106172339</name>
</gene>
<evidence type="ECO:0000313" key="4">
    <source>
        <dbReference type="RefSeq" id="XP_013408444.1"/>
    </source>
</evidence>
<keyword evidence="2" id="KW-1185">Reference proteome</keyword>
<dbReference type="RefSeq" id="XP_013408443.1">
    <property type="nucleotide sequence ID" value="XM_013552989.1"/>
</dbReference>
<evidence type="ECO:0000313" key="3">
    <source>
        <dbReference type="RefSeq" id="XP_013408443.1"/>
    </source>
</evidence>
<dbReference type="RefSeq" id="XP_013408445.1">
    <property type="nucleotide sequence ID" value="XM_013552991.1"/>
</dbReference>
<reference evidence="3 4" key="1">
    <citation type="submission" date="2025-04" db="UniProtKB">
        <authorList>
            <consortium name="RefSeq"/>
        </authorList>
    </citation>
    <scope>IDENTIFICATION</scope>
    <source>
        <tissue evidence="3 4">Gonads</tissue>
    </source>
</reference>
<dbReference type="OrthoDB" id="6117630at2759"/>
<dbReference type="Proteomes" id="UP000085678">
    <property type="component" value="Unplaced"/>
</dbReference>
<feature type="region of interest" description="Disordered" evidence="1">
    <location>
        <begin position="1"/>
        <end position="34"/>
    </location>
</feature>
<evidence type="ECO:0000256" key="1">
    <source>
        <dbReference type="SAM" id="MobiDB-lite"/>
    </source>
</evidence>
<feature type="compositionally biased region" description="Polar residues" evidence="1">
    <location>
        <begin position="176"/>
        <end position="198"/>
    </location>
</feature>
<dbReference type="AlphaFoldDB" id="A0A1S3JDF2"/>
<protein>
    <submittedName>
        <fullName evidence="3 4">Uncharacterized protein LOC106172339</fullName>
    </submittedName>
</protein>
<feature type="compositionally biased region" description="Basic and acidic residues" evidence="1">
    <location>
        <begin position="148"/>
        <end position="159"/>
    </location>
</feature>
<dbReference type="RefSeq" id="XP_013408444.1">
    <property type="nucleotide sequence ID" value="XM_013552990.1"/>
</dbReference>
<evidence type="ECO:0000313" key="5">
    <source>
        <dbReference type="RefSeq" id="XP_013408445.1"/>
    </source>
</evidence>